<dbReference type="KEGG" id="evi:Echvi_3061"/>
<organism evidence="10 11">
    <name type="scientific">Echinicola vietnamensis (strain DSM 17526 / LMG 23754 / KMM 6221)</name>
    <dbReference type="NCBI Taxonomy" id="926556"/>
    <lineage>
        <taxon>Bacteria</taxon>
        <taxon>Pseudomonadati</taxon>
        <taxon>Bacteroidota</taxon>
        <taxon>Cytophagia</taxon>
        <taxon>Cytophagales</taxon>
        <taxon>Cyclobacteriaceae</taxon>
        <taxon>Echinicola</taxon>
    </lineage>
</organism>
<proteinExistence type="inferred from homology"/>
<evidence type="ECO:0000256" key="6">
    <source>
        <dbReference type="ARBA" id="ARBA00050776"/>
    </source>
</evidence>
<feature type="domain" description="Aminotransferase class V" evidence="9">
    <location>
        <begin position="25"/>
        <end position="394"/>
    </location>
</feature>
<evidence type="ECO:0000256" key="7">
    <source>
        <dbReference type="RuleBase" id="RU004504"/>
    </source>
</evidence>
<dbReference type="OrthoDB" id="9804366at2"/>
<dbReference type="Gene3D" id="3.90.1150.10">
    <property type="entry name" value="Aspartate Aminotransferase, domain 1"/>
    <property type="match status" value="1"/>
</dbReference>
<evidence type="ECO:0000313" key="10">
    <source>
        <dbReference type="EMBL" id="AGA79299.1"/>
    </source>
</evidence>
<keyword evidence="11" id="KW-1185">Reference proteome</keyword>
<dbReference type="InterPro" id="IPR010970">
    <property type="entry name" value="Cys_dSase_SufS"/>
</dbReference>
<dbReference type="AlphaFoldDB" id="L0FZE1"/>
<dbReference type="InterPro" id="IPR015422">
    <property type="entry name" value="PyrdxlP-dep_Trfase_small"/>
</dbReference>
<evidence type="ECO:0000256" key="2">
    <source>
        <dbReference type="ARBA" id="ARBA00002824"/>
    </source>
</evidence>
<dbReference type="RefSeq" id="WP_015266851.1">
    <property type="nucleotide sequence ID" value="NC_019904.1"/>
</dbReference>
<evidence type="ECO:0000256" key="1">
    <source>
        <dbReference type="ARBA" id="ARBA00001933"/>
    </source>
</evidence>
<evidence type="ECO:0000256" key="8">
    <source>
        <dbReference type="RuleBase" id="RU004506"/>
    </source>
</evidence>
<dbReference type="NCBIfam" id="TIGR01979">
    <property type="entry name" value="sufS"/>
    <property type="match status" value="1"/>
</dbReference>
<dbReference type="InterPro" id="IPR015424">
    <property type="entry name" value="PyrdxlP-dep_Trfase"/>
</dbReference>
<dbReference type="Pfam" id="PF00266">
    <property type="entry name" value="Aminotran_5"/>
    <property type="match status" value="1"/>
</dbReference>
<dbReference type="InterPro" id="IPR000192">
    <property type="entry name" value="Aminotrans_V_dom"/>
</dbReference>
<evidence type="ECO:0000256" key="4">
    <source>
        <dbReference type="ARBA" id="ARBA00022679"/>
    </source>
</evidence>
<evidence type="ECO:0000259" key="9">
    <source>
        <dbReference type="Pfam" id="PF00266"/>
    </source>
</evidence>
<dbReference type="eggNOG" id="COG0520">
    <property type="taxonomic scope" value="Bacteria"/>
</dbReference>
<sequence>MTLNTEHIRGQFPVLHQEVNGKPLIYMDNAATTQKPTRVLEALSAYYTHDNSNIHRGAHTLADRATRHYEKTRGQVKEFINAAEDEEVIFTKGTTEGINLVAATFGRKFIEKGDEIIISTLEHHSNIVPWQMLCEEKGAKLKVIPINEKGELLMEAFDDMLNEKTKLVAVVHASNALGTINPVKEIIEKSHKVGAKVLIDGAQSSAHLDIDVQALDCDFFVMSAHKIYGPTGLGVLYGKREILEAMPPYQGGGEMIKEVTFEKTTFNDIPFKFEAGTPNIADVIAFQKALEFVNEIGKSAIRAHEEKLLQHAMTQLNDIKGFIPVGTADQKVSVLSFLINDMHPFDVGMMLDAAGIAVRTGHHCTQPLMGRFNIEGTVRASFSVYNTKEEVDKLCESVRKIAKLKNK</sequence>
<dbReference type="PATRIC" id="fig|926556.3.peg.3233"/>
<dbReference type="PROSITE" id="PS00595">
    <property type="entry name" value="AA_TRANSFER_CLASS_5"/>
    <property type="match status" value="1"/>
</dbReference>
<evidence type="ECO:0000256" key="3">
    <source>
        <dbReference type="ARBA" id="ARBA00010447"/>
    </source>
</evidence>
<dbReference type="PIRSF" id="PIRSF005572">
    <property type="entry name" value="NifS"/>
    <property type="match status" value="1"/>
</dbReference>
<name>L0FZE1_ECHVK</name>
<dbReference type="InterPro" id="IPR015421">
    <property type="entry name" value="PyrdxlP-dep_Trfase_major"/>
</dbReference>
<dbReference type="PANTHER" id="PTHR43586">
    <property type="entry name" value="CYSTEINE DESULFURASE"/>
    <property type="match status" value="1"/>
</dbReference>
<evidence type="ECO:0000313" key="11">
    <source>
        <dbReference type="Proteomes" id="UP000010796"/>
    </source>
</evidence>
<dbReference type="SUPFAM" id="SSF53383">
    <property type="entry name" value="PLP-dependent transferases"/>
    <property type="match status" value="1"/>
</dbReference>
<protein>
    <recommendedName>
        <fullName evidence="8">Cysteine desulfurase</fullName>
        <ecNumber evidence="8">2.8.1.7</ecNumber>
    </recommendedName>
</protein>
<dbReference type="HOGENOM" id="CLU_003433_2_5_10"/>
<comment type="similarity">
    <text evidence="3 8">Belongs to the class-V pyridoxal-phosphate-dependent aminotransferase family. Csd subfamily.</text>
</comment>
<dbReference type="Proteomes" id="UP000010796">
    <property type="component" value="Chromosome"/>
</dbReference>
<comment type="function">
    <text evidence="2 8">Catalyzes the removal of elemental sulfur and selenium atoms from L-cysteine, L-cystine, L-selenocysteine, and L-selenocystine to produce L-alanine.</text>
</comment>
<comment type="cofactor">
    <cofactor evidence="1 7">
        <name>pyridoxal 5'-phosphate</name>
        <dbReference type="ChEBI" id="CHEBI:597326"/>
    </cofactor>
</comment>
<dbReference type="GO" id="GO:0031071">
    <property type="term" value="F:cysteine desulfurase activity"/>
    <property type="evidence" value="ECO:0007669"/>
    <property type="project" value="UniProtKB-UniRule"/>
</dbReference>
<dbReference type="Gene3D" id="3.40.640.10">
    <property type="entry name" value="Type I PLP-dependent aspartate aminotransferase-like (Major domain)"/>
    <property type="match status" value="1"/>
</dbReference>
<dbReference type="GO" id="GO:0006534">
    <property type="term" value="P:cysteine metabolic process"/>
    <property type="evidence" value="ECO:0007669"/>
    <property type="project" value="UniProtKB-UniRule"/>
</dbReference>
<dbReference type="EMBL" id="CP003346">
    <property type="protein sequence ID" value="AGA79299.1"/>
    <property type="molecule type" value="Genomic_DNA"/>
</dbReference>
<keyword evidence="5 8" id="KW-0663">Pyridoxal phosphate</keyword>
<evidence type="ECO:0000256" key="5">
    <source>
        <dbReference type="ARBA" id="ARBA00022898"/>
    </source>
</evidence>
<gene>
    <name evidence="10" type="ordered locus">Echvi_3061</name>
</gene>
<dbReference type="PANTHER" id="PTHR43586:SF8">
    <property type="entry name" value="CYSTEINE DESULFURASE 1, CHLOROPLASTIC"/>
    <property type="match status" value="1"/>
</dbReference>
<reference evidence="11" key="1">
    <citation type="submission" date="2012-02" db="EMBL/GenBank/DDBJ databases">
        <title>The complete genome of Echinicola vietnamensis DSM 17526.</title>
        <authorList>
            <person name="Lucas S."/>
            <person name="Copeland A."/>
            <person name="Lapidus A."/>
            <person name="Glavina del Rio T."/>
            <person name="Dalin E."/>
            <person name="Tice H."/>
            <person name="Bruce D."/>
            <person name="Goodwin L."/>
            <person name="Pitluck S."/>
            <person name="Peters L."/>
            <person name="Ovchinnikova G."/>
            <person name="Teshima H."/>
            <person name="Kyrpides N."/>
            <person name="Mavromatis K."/>
            <person name="Ivanova N."/>
            <person name="Brettin T."/>
            <person name="Detter J.C."/>
            <person name="Han C."/>
            <person name="Larimer F."/>
            <person name="Land M."/>
            <person name="Hauser L."/>
            <person name="Markowitz V."/>
            <person name="Cheng J.-F."/>
            <person name="Hugenholtz P."/>
            <person name="Woyke T."/>
            <person name="Wu D."/>
            <person name="Brambilla E."/>
            <person name="Klenk H.-P."/>
            <person name="Eisen J.A."/>
        </authorList>
    </citation>
    <scope>NUCLEOTIDE SEQUENCE [LARGE SCALE GENOMIC DNA]</scope>
    <source>
        <strain evidence="11">DSM 17526 / LMG 23754 / KMM 6221</strain>
    </source>
</reference>
<dbReference type="InterPro" id="IPR020578">
    <property type="entry name" value="Aminotrans_V_PyrdxlP_BS"/>
</dbReference>
<dbReference type="GO" id="GO:0030170">
    <property type="term" value="F:pyridoxal phosphate binding"/>
    <property type="evidence" value="ECO:0007669"/>
    <property type="project" value="UniProtKB-UniRule"/>
</dbReference>
<keyword evidence="4 8" id="KW-0808">Transferase</keyword>
<dbReference type="STRING" id="926556.Echvi_3061"/>
<dbReference type="CDD" id="cd06453">
    <property type="entry name" value="SufS_like"/>
    <property type="match status" value="1"/>
</dbReference>
<comment type="catalytic activity">
    <reaction evidence="6 8">
        <text>(sulfur carrier)-H + L-cysteine = (sulfur carrier)-SH + L-alanine</text>
        <dbReference type="Rhea" id="RHEA:43892"/>
        <dbReference type="Rhea" id="RHEA-COMP:14737"/>
        <dbReference type="Rhea" id="RHEA-COMP:14739"/>
        <dbReference type="ChEBI" id="CHEBI:29917"/>
        <dbReference type="ChEBI" id="CHEBI:35235"/>
        <dbReference type="ChEBI" id="CHEBI:57972"/>
        <dbReference type="ChEBI" id="CHEBI:64428"/>
        <dbReference type="EC" id="2.8.1.7"/>
    </reaction>
</comment>
<dbReference type="EC" id="2.8.1.7" evidence="8"/>
<dbReference type="InterPro" id="IPR016454">
    <property type="entry name" value="Cysteine_dSase"/>
</dbReference>
<accession>L0FZE1</accession>